<protein>
    <submittedName>
        <fullName evidence="7">Methylamine utilization protein MauE</fullName>
    </submittedName>
</protein>
<comment type="subcellular location">
    <subcellularLocation>
        <location evidence="1">Membrane</location>
        <topology evidence="1">Multi-pass membrane protein</topology>
    </subcellularLocation>
</comment>
<dbReference type="Proteomes" id="UP001161497">
    <property type="component" value="Chromosome"/>
</dbReference>
<evidence type="ECO:0000256" key="1">
    <source>
        <dbReference type="ARBA" id="ARBA00004141"/>
    </source>
</evidence>
<evidence type="ECO:0000313" key="7">
    <source>
        <dbReference type="EMBL" id="CAI9084742.1"/>
    </source>
</evidence>
<dbReference type="EMBL" id="OX458932">
    <property type="protein sequence ID" value="CAI9084742.1"/>
    <property type="molecule type" value="Genomic_DNA"/>
</dbReference>
<dbReference type="Pfam" id="PF07291">
    <property type="entry name" value="MauE"/>
    <property type="match status" value="1"/>
</dbReference>
<proteinExistence type="predicted"/>
<gene>
    <name evidence="7" type="ORF">MFUM_0348</name>
</gene>
<evidence type="ECO:0000256" key="4">
    <source>
        <dbReference type="ARBA" id="ARBA00023136"/>
    </source>
</evidence>
<evidence type="ECO:0000256" key="3">
    <source>
        <dbReference type="ARBA" id="ARBA00022989"/>
    </source>
</evidence>
<feature type="transmembrane region" description="Helical" evidence="5">
    <location>
        <begin position="74"/>
        <end position="94"/>
    </location>
</feature>
<evidence type="ECO:0000256" key="2">
    <source>
        <dbReference type="ARBA" id="ARBA00022692"/>
    </source>
</evidence>
<feature type="transmembrane region" description="Helical" evidence="5">
    <location>
        <begin position="44"/>
        <end position="68"/>
    </location>
</feature>
<reference evidence="7" key="1">
    <citation type="submission" date="2023-03" db="EMBL/GenBank/DDBJ databases">
        <authorList>
            <person name="Cremers G."/>
            <person name="Picone N."/>
        </authorList>
    </citation>
    <scope>NUCLEOTIDE SEQUENCE</scope>
    <source>
        <strain evidence="7">Sample_alias</strain>
    </source>
</reference>
<name>A0ABN8XC39_9BACT</name>
<dbReference type="InterPro" id="IPR009908">
    <property type="entry name" value="Methylamine_util_MauE"/>
</dbReference>
<keyword evidence="8" id="KW-1185">Reference proteome</keyword>
<keyword evidence="3 5" id="KW-1133">Transmembrane helix</keyword>
<feature type="domain" description="Methylamine utilisation protein MauE" evidence="6">
    <location>
        <begin position="6"/>
        <end position="131"/>
    </location>
</feature>
<keyword evidence="4 5" id="KW-0472">Membrane</keyword>
<organism evidence="7 8">
    <name type="scientific">Candidatus Methylacidiphilum fumarolicum</name>
    <dbReference type="NCBI Taxonomy" id="591154"/>
    <lineage>
        <taxon>Bacteria</taxon>
        <taxon>Pseudomonadati</taxon>
        <taxon>Verrucomicrobiota</taxon>
        <taxon>Methylacidiphilae</taxon>
        <taxon>Methylacidiphilales</taxon>
        <taxon>Methylacidiphilaceae</taxon>
        <taxon>Methylacidiphilum (ex Ratnadevi et al. 2023)</taxon>
    </lineage>
</organism>
<evidence type="ECO:0000256" key="5">
    <source>
        <dbReference type="SAM" id="Phobius"/>
    </source>
</evidence>
<evidence type="ECO:0000259" key="6">
    <source>
        <dbReference type="Pfam" id="PF07291"/>
    </source>
</evidence>
<feature type="transmembrane region" description="Helical" evidence="5">
    <location>
        <begin position="12"/>
        <end position="32"/>
    </location>
</feature>
<sequence>MNTPIFQNTIEYFFFDLFLYSAIQKILHFSPFTRSVESYRLLPTYLVVPLSILIILSEIGVAGSFLSIPTQASASFALILLISFSIAILVNLLRGNKKIDCGCFGHSKEVSSWMILVRNIILCGILVLLYLLPSALRFPTFWERVFSFWMGTIFFVIFSGWNQIITNASLPLLKKKMLYD</sequence>
<feature type="transmembrane region" description="Helical" evidence="5">
    <location>
        <begin position="115"/>
        <end position="136"/>
    </location>
</feature>
<dbReference type="RefSeq" id="WP_009060438.1">
    <property type="nucleotide sequence ID" value="NZ_JAHXRZ010000003.1"/>
</dbReference>
<feature type="transmembrane region" description="Helical" evidence="5">
    <location>
        <begin position="148"/>
        <end position="173"/>
    </location>
</feature>
<accession>A0ABN8XC39</accession>
<keyword evidence="2 5" id="KW-0812">Transmembrane</keyword>
<evidence type="ECO:0000313" key="8">
    <source>
        <dbReference type="Proteomes" id="UP001161497"/>
    </source>
</evidence>